<evidence type="ECO:0000313" key="2">
    <source>
        <dbReference type="EMBL" id="AVD72268.1"/>
    </source>
</evidence>
<dbReference type="AlphaFoldDB" id="A0A2L1GRK3"/>
<dbReference type="Proteomes" id="UP000239867">
    <property type="component" value="Chromosome"/>
</dbReference>
<dbReference type="PANTHER" id="PTHR12526">
    <property type="entry name" value="GLYCOSYLTRANSFERASE"/>
    <property type="match status" value="1"/>
</dbReference>
<gene>
    <name evidence="2" type="ORF">CAY53_06700</name>
</gene>
<dbReference type="EMBL" id="CP021255">
    <property type="protein sequence ID" value="AVD72268.1"/>
    <property type="molecule type" value="Genomic_DNA"/>
</dbReference>
<protein>
    <recommendedName>
        <fullName evidence="1">Glycosyltransferase subfamily 4-like N-terminal domain-containing protein</fullName>
    </recommendedName>
</protein>
<evidence type="ECO:0000313" key="3">
    <source>
        <dbReference type="Proteomes" id="UP000239867"/>
    </source>
</evidence>
<dbReference type="Gene3D" id="3.40.50.2000">
    <property type="entry name" value="Glycogen Phosphorylase B"/>
    <property type="match status" value="2"/>
</dbReference>
<evidence type="ECO:0000259" key="1">
    <source>
        <dbReference type="Pfam" id="PF13439"/>
    </source>
</evidence>
<dbReference type="RefSeq" id="WP_245874911.1">
    <property type="nucleotide sequence ID" value="NZ_CP021255.1"/>
</dbReference>
<dbReference type="InterPro" id="IPR028098">
    <property type="entry name" value="Glyco_trans_4-like_N"/>
</dbReference>
<dbReference type="SUPFAM" id="SSF53756">
    <property type="entry name" value="UDP-Glycosyltransferase/glycogen phosphorylase"/>
    <property type="match status" value="1"/>
</dbReference>
<accession>A0A2L1GRK3</accession>
<proteinExistence type="predicted"/>
<sequence>MDRVLHVIHSGGFYGAERMLADHCLALDTTLDSRVAFIAPSQELQERFSAMGIACETIGTLAELVRIVERHSSQVVNAHNFKAQLYAWQAARRCKRPLVFTQHGFTPRNLKQRLYMYSSILLCKTPVVSHVVCVAGSIVRQHETLHVPERKLSLIANGLPVRQVRPRQVFQPLIGFIGRLSREKGPDLFLRAVIPLLQQRPEVQAVMLGDGPMRGGLQVEINRQGLAGRVTLAGYQNDIDEWLSRLSVLVISSRTEGTPMILLEGMHAGVPVAAFAVGGIPDVVRHDQEGLLAAAEDCSALEQNIGCLLDEPRLADSLCRQAYLRQKERFSLHNNIRLWQALYTRLLGAQASCG</sequence>
<name>A0A2L1GRK3_9BACT</name>
<dbReference type="Pfam" id="PF13439">
    <property type="entry name" value="Glyco_transf_4"/>
    <property type="match status" value="1"/>
</dbReference>
<dbReference type="GO" id="GO:0016757">
    <property type="term" value="F:glycosyltransferase activity"/>
    <property type="evidence" value="ECO:0007669"/>
    <property type="project" value="UniProtKB-ARBA"/>
</dbReference>
<feature type="domain" description="Glycosyltransferase subfamily 4-like N-terminal" evidence="1">
    <location>
        <begin position="58"/>
        <end position="160"/>
    </location>
</feature>
<reference evidence="2 3" key="1">
    <citation type="journal article" date="2018" name="MBio">
        <title>Insights into the evolution of host association through the isolation and characterization of a novel human periodontal pathobiont, Desulfobulbus oralis.</title>
        <authorList>
            <person name="Cross K.L."/>
            <person name="Chirania P."/>
            <person name="Xiong W."/>
            <person name="Beall C.J."/>
            <person name="Elkins J.G."/>
            <person name="Giannone R.J."/>
            <person name="Griffen A.L."/>
            <person name="Guss A.M."/>
            <person name="Hettich R.L."/>
            <person name="Joshi S.S."/>
            <person name="Mokrzan E.M."/>
            <person name="Martin R.K."/>
            <person name="Zhulin I.B."/>
            <person name="Leys E.J."/>
            <person name="Podar M."/>
        </authorList>
    </citation>
    <scope>NUCLEOTIDE SEQUENCE [LARGE SCALE GENOMIC DNA]</scope>
    <source>
        <strain evidence="2 3">ORNL</strain>
    </source>
</reference>
<organism evidence="2 3">
    <name type="scientific">Desulfobulbus oralis</name>
    <dbReference type="NCBI Taxonomy" id="1986146"/>
    <lineage>
        <taxon>Bacteria</taxon>
        <taxon>Pseudomonadati</taxon>
        <taxon>Thermodesulfobacteriota</taxon>
        <taxon>Desulfobulbia</taxon>
        <taxon>Desulfobulbales</taxon>
        <taxon>Desulfobulbaceae</taxon>
        <taxon>Desulfobulbus</taxon>
    </lineage>
</organism>
<dbReference type="KEGG" id="deo:CAY53_06700"/>
<dbReference type="CDD" id="cd03801">
    <property type="entry name" value="GT4_PimA-like"/>
    <property type="match status" value="1"/>
</dbReference>
<keyword evidence="3" id="KW-1185">Reference proteome</keyword>
<dbReference type="Pfam" id="PF13692">
    <property type="entry name" value="Glyco_trans_1_4"/>
    <property type="match status" value="1"/>
</dbReference>